<reference evidence="3" key="1">
    <citation type="submission" date="2021-02" db="EMBL/GenBank/DDBJ databases">
        <authorList>
            <person name="Dougan E. K."/>
            <person name="Rhodes N."/>
            <person name="Thang M."/>
            <person name="Chan C."/>
        </authorList>
    </citation>
    <scope>NUCLEOTIDE SEQUENCE</scope>
</reference>
<protein>
    <submittedName>
        <fullName evidence="3">Uncharacterized protein</fullName>
    </submittedName>
</protein>
<accession>A0A813J2M3</accession>
<evidence type="ECO:0000313" key="4">
    <source>
        <dbReference type="Proteomes" id="UP000626109"/>
    </source>
</evidence>
<proteinExistence type="predicted"/>
<feature type="region of interest" description="Disordered" evidence="1">
    <location>
        <begin position="186"/>
        <end position="206"/>
    </location>
</feature>
<dbReference type="EMBL" id="CAJNNV010016062">
    <property type="protein sequence ID" value="CAE8604112.1"/>
    <property type="molecule type" value="Genomic_DNA"/>
</dbReference>
<evidence type="ECO:0000313" key="2">
    <source>
        <dbReference type="EMBL" id="CAE8604112.1"/>
    </source>
</evidence>
<feature type="non-terminal residue" evidence="3">
    <location>
        <position position="206"/>
    </location>
</feature>
<name>A0A813J2M3_POLGL</name>
<sequence>MSCLTDDEATVSVIVMRRQLSGKPSGKKRPFSFPVAIGAAALALAATHFEQDPPEKITSFSAPLNRQYEIAEKQMSLQPVGTLRRLTQMRRNTFEVLATSLRHGRRFCAPRRCYTTLDEGSVEGLDLKRLVEELRAEDWNADSLLVRSMRHTGASDISVWSSPGGEHHMSFGMEMGIPWASIERVESWSRPGGADESHEHSPEQQE</sequence>
<comment type="caution">
    <text evidence="3">The sequence shown here is derived from an EMBL/GenBank/DDBJ whole genome shotgun (WGS) entry which is preliminary data.</text>
</comment>
<keyword evidence="5" id="KW-1185">Reference proteome</keyword>
<organism evidence="3 4">
    <name type="scientific">Polarella glacialis</name>
    <name type="common">Dinoflagellate</name>
    <dbReference type="NCBI Taxonomy" id="89957"/>
    <lineage>
        <taxon>Eukaryota</taxon>
        <taxon>Sar</taxon>
        <taxon>Alveolata</taxon>
        <taxon>Dinophyceae</taxon>
        <taxon>Suessiales</taxon>
        <taxon>Suessiaceae</taxon>
        <taxon>Polarella</taxon>
    </lineage>
</organism>
<dbReference type="EMBL" id="CAJNNW010017326">
    <property type="protein sequence ID" value="CAE8660757.1"/>
    <property type="molecule type" value="Genomic_DNA"/>
</dbReference>
<dbReference type="Proteomes" id="UP000654075">
    <property type="component" value="Unassembled WGS sequence"/>
</dbReference>
<evidence type="ECO:0000313" key="5">
    <source>
        <dbReference type="Proteomes" id="UP000654075"/>
    </source>
</evidence>
<evidence type="ECO:0000256" key="1">
    <source>
        <dbReference type="SAM" id="MobiDB-lite"/>
    </source>
</evidence>
<dbReference type="AlphaFoldDB" id="A0A813J2M3"/>
<evidence type="ECO:0000313" key="3">
    <source>
        <dbReference type="EMBL" id="CAE8660757.1"/>
    </source>
</evidence>
<dbReference type="Proteomes" id="UP000626109">
    <property type="component" value="Unassembled WGS sequence"/>
</dbReference>
<gene>
    <name evidence="2" type="ORF">PGLA1383_LOCUS22298</name>
    <name evidence="3" type="ORF">PGLA2088_LOCUS14258</name>
</gene>